<organism evidence="5 6">
    <name type="scientific">Brachybacterium fresconis</name>
    <dbReference type="NCBI Taxonomy" id="173363"/>
    <lineage>
        <taxon>Bacteria</taxon>
        <taxon>Bacillati</taxon>
        <taxon>Actinomycetota</taxon>
        <taxon>Actinomycetes</taxon>
        <taxon>Micrococcales</taxon>
        <taxon>Dermabacteraceae</taxon>
        <taxon>Brachybacterium</taxon>
    </lineage>
</organism>
<dbReference type="PANTHER" id="PTHR42756:SF1">
    <property type="entry name" value="TRANSCRIPTIONAL REPRESSOR OF EMRAB OPERON"/>
    <property type="match status" value="1"/>
</dbReference>
<sequence length="144" mass="16118">MPVPRNVSALIPVVAREHRSLAGELLQPLGLHPGQELALMLLAESSPRSLAELAEILHVTAPTMTVMIQRMEKKGLVRKERSAENRRQVEVRMTVEGERTHDRVLAIWDTLDARTVSHLSPQEQVELQRLLRLALEGVREAAGD</sequence>
<name>A0ABS4YK35_9MICO</name>
<dbReference type="InterPro" id="IPR036390">
    <property type="entry name" value="WH_DNA-bd_sf"/>
</dbReference>
<dbReference type="Pfam" id="PF01047">
    <property type="entry name" value="MarR"/>
    <property type="match status" value="1"/>
</dbReference>
<evidence type="ECO:0000313" key="5">
    <source>
        <dbReference type="EMBL" id="MBP2409162.1"/>
    </source>
</evidence>
<dbReference type="PANTHER" id="PTHR42756">
    <property type="entry name" value="TRANSCRIPTIONAL REGULATOR, MARR"/>
    <property type="match status" value="1"/>
</dbReference>
<feature type="domain" description="HTH marR-type" evidence="4">
    <location>
        <begin position="4"/>
        <end position="136"/>
    </location>
</feature>
<keyword evidence="3" id="KW-0804">Transcription</keyword>
<gene>
    <name evidence="5" type="ORF">JOF44_002065</name>
</gene>
<dbReference type="InterPro" id="IPR036388">
    <property type="entry name" value="WH-like_DNA-bd_sf"/>
</dbReference>
<dbReference type="Proteomes" id="UP000698222">
    <property type="component" value="Unassembled WGS sequence"/>
</dbReference>
<dbReference type="PROSITE" id="PS50995">
    <property type="entry name" value="HTH_MARR_2"/>
    <property type="match status" value="1"/>
</dbReference>
<comment type="caution">
    <text evidence="5">The sequence shown here is derived from an EMBL/GenBank/DDBJ whole genome shotgun (WGS) entry which is preliminary data.</text>
</comment>
<accession>A0ABS4YK35</accession>
<evidence type="ECO:0000256" key="2">
    <source>
        <dbReference type="ARBA" id="ARBA00023125"/>
    </source>
</evidence>
<dbReference type="GO" id="GO:0003677">
    <property type="term" value="F:DNA binding"/>
    <property type="evidence" value="ECO:0007669"/>
    <property type="project" value="UniProtKB-KW"/>
</dbReference>
<proteinExistence type="predicted"/>
<dbReference type="Gene3D" id="1.10.10.10">
    <property type="entry name" value="Winged helix-like DNA-binding domain superfamily/Winged helix DNA-binding domain"/>
    <property type="match status" value="1"/>
</dbReference>
<keyword evidence="1" id="KW-0805">Transcription regulation</keyword>
<dbReference type="EMBL" id="JAGIOC010000001">
    <property type="protein sequence ID" value="MBP2409162.1"/>
    <property type="molecule type" value="Genomic_DNA"/>
</dbReference>
<evidence type="ECO:0000313" key="6">
    <source>
        <dbReference type="Proteomes" id="UP000698222"/>
    </source>
</evidence>
<evidence type="ECO:0000256" key="3">
    <source>
        <dbReference type="ARBA" id="ARBA00023163"/>
    </source>
</evidence>
<protein>
    <submittedName>
        <fullName evidence="5">DNA-binding MarR family transcriptional regulator</fullName>
    </submittedName>
</protein>
<dbReference type="RefSeq" id="WP_209890682.1">
    <property type="nucleotide sequence ID" value="NZ_BAAAJV010000018.1"/>
</dbReference>
<evidence type="ECO:0000259" key="4">
    <source>
        <dbReference type="PROSITE" id="PS50995"/>
    </source>
</evidence>
<dbReference type="PRINTS" id="PR00598">
    <property type="entry name" value="HTHMARR"/>
</dbReference>
<keyword evidence="2 5" id="KW-0238">DNA-binding</keyword>
<dbReference type="SMART" id="SM00347">
    <property type="entry name" value="HTH_MARR"/>
    <property type="match status" value="1"/>
</dbReference>
<keyword evidence="6" id="KW-1185">Reference proteome</keyword>
<evidence type="ECO:0000256" key="1">
    <source>
        <dbReference type="ARBA" id="ARBA00023015"/>
    </source>
</evidence>
<reference evidence="5 6" key="1">
    <citation type="submission" date="2021-03" db="EMBL/GenBank/DDBJ databases">
        <title>Sequencing the genomes of 1000 actinobacteria strains.</title>
        <authorList>
            <person name="Klenk H.-P."/>
        </authorList>
    </citation>
    <scope>NUCLEOTIDE SEQUENCE [LARGE SCALE GENOMIC DNA]</scope>
    <source>
        <strain evidence="5 6">DSM 14564</strain>
    </source>
</reference>
<dbReference type="InterPro" id="IPR000835">
    <property type="entry name" value="HTH_MarR-typ"/>
</dbReference>
<dbReference type="SUPFAM" id="SSF46785">
    <property type="entry name" value="Winged helix' DNA-binding domain"/>
    <property type="match status" value="1"/>
</dbReference>